<dbReference type="AlphaFoldDB" id="A0AAX2ZBV9"/>
<dbReference type="FunFam" id="3.20.20.100:FF:000015">
    <property type="entry name" value="Oxidoreductase, aldo/keto reductase family"/>
    <property type="match status" value="1"/>
</dbReference>
<accession>A0AAX2ZBV9</accession>
<dbReference type="Pfam" id="PF00248">
    <property type="entry name" value="Aldo_ket_red"/>
    <property type="match status" value="1"/>
</dbReference>
<dbReference type="PROSITE" id="PS00063">
    <property type="entry name" value="ALDOKETO_REDUCTASE_3"/>
    <property type="match status" value="1"/>
</dbReference>
<dbReference type="PROSITE" id="PS00062">
    <property type="entry name" value="ALDOKETO_REDUCTASE_2"/>
    <property type="match status" value="1"/>
</dbReference>
<organism evidence="8 9">
    <name type="scientific">Terrisporobacter hibernicus</name>
    <dbReference type="NCBI Taxonomy" id="2813371"/>
    <lineage>
        <taxon>Bacteria</taxon>
        <taxon>Bacillati</taxon>
        <taxon>Bacillota</taxon>
        <taxon>Clostridia</taxon>
        <taxon>Peptostreptococcales</taxon>
        <taxon>Peptostreptococcaceae</taxon>
        <taxon>Terrisporobacter</taxon>
    </lineage>
</organism>
<dbReference type="InterPro" id="IPR018170">
    <property type="entry name" value="Aldo/ket_reductase_CS"/>
</dbReference>
<name>A0AAX2ZBV9_9FIRM</name>
<dbReference type="PRINTS" id="PR00069">
    <property type="entry name" value="ALDKETRDTASE"/>
</dbReference>
<sequence>MERRIRQLSNGVEIPIIGFGTYKLQNENDEACNIIKEAINSGYTSIDTASFYNNEEGVGKGIREAGIPREELFVTTKVWIDDDGYENTINAFNKSLDKLGLEYIDLYLVHWPTENIKETWRAMEYLYKEKKVRAIGVCNFTVKQLEEIIGFSEINPMVNQVEIHPKRSEKELLKVCKRHNIVVQAWSPIMRGQLSSNNIIKQLSQKYNKSEAQIILRWHLQNNVIAIPKTSKLNRIKENIDIFDFHIEKEDMDKIDSINKNERMKPQKYENLYKVV</sequence>
<feature type="site" description="Lowers pKa of active site Tyr" evidence="6">
    <location>
        <position position="77"/>
    </location>
</feature>
<feature type="active site" description="Proton donor" evidence="4">
    <location>
        <position position="52"/>
    </location>
</feature>
<comment type="similarity">
    <text evidence="1">Belongs to the aldo/keto reductase family.</text>
</comment>
<keyword evidence="3" id="KW-0560">Oxidoreductase</keyword>
<dbReference type="InterPro" id="IPR020471">
    <property type="entry name" value="AKR"/>
</dbReference>
<proteinExistence type="inferred from homology"/>
<dbReference type="InterPro" id="IPR023210">
    <property type="entry name" value="NADP_OxRdtase_dom"/>
</dbReference>
<dbReference type="RefSeq" id="WP_228415245.1">
    <property type="nucleotide sequence ID" value="NZ_CP081135.1"/>
</dbReference>
<evidence type="ECO:0000256" key="2">
    <source>
        <dbReference type="ARBA" id="ARBA00022857"/>
    </source>
</evidence>
<evidence type="ECO:0000256" key="6">
    <source>
        <dbReference type="PIRSR" id="PIRSR000097-3"/>
    </source>
</evidence>
<keyword evidence="2" id="KW-0521">NADP</keyword>
<evidence type="ECO:0000256" key="5">
    <source>
        <dbReference type="PIRSR" id="PIRSR000097-2"/>
    </source>
</evidence>
<evidence type="ECO:0000313" key="9">
    <source>
        <dbReference type="Proteomes" id="UP001198983"/>
    </source>
</evidence>
<dbReference type="KEGG" id="tem:JW646_11460"/>
<dbReference type="Gene3D" id="3.20.20.100">
    <property type="entry name" value="NADP-dependent oxidoreductase domain"/>
    <property type="match status" value="1"/>
</dbReference>
<reference evidence="8 9" key="1">
    <citation type="journal article" date="2023" name="Int. J. Syst. Evol. Microbiol.">
        <title>Terrisporobacter hibernicus sp. nov., isolated from bovine faeces in Northern Ireland.</title>
        <authorList>
            <person name="Mitchell M."/>
            <person name="Nguyen S.V."/>
            <person name="Connor M."/>
            <person name="Fairley D.J."/>
            <person name="Donoghue O."/>
            <person name="Marshall H."/>
            <person name="Koolman L."/>
            <person name="McMullan G."/>
            <person name="Schaffer K.E."/>
            <person name="McGrath J.W."/>
            <person name="Fanning S."/>
        </authorList>
    </citation>
    <scope>NUCLEOTIDE SEQUENCE [LARGE SCALE GENOMIC DNA]</scope>
    <source>
        <strain evidence="8 9">MCA3</strain>
    </source>
</reference>
<protein>
    <submittedName>
        <fullName evidence="8">Aldo/keto reductase</fullName>
    </submittedName>
</protein>
<evidence type="ECO:0000313" key="8">
    <source>
        <dbReference type="EMBL" id="UEL46271.1"/>
    </source>
</evidence>
<evidence type="ECO:0000259" key="7">
    <source>
        <dbReference type="Pfam" id="PF00248"/>
    </source>
</evidence>
<feature type="domain" description="NADP-dependent oxidoreductase" evidence="7">
    <location>
        <begin position="17"/>
        <end position="259"/>
    </location>
</feature>
<feature type="binding site" evidence="5">
    <location>
        <position position="110"/>
    </location>
    <ligand>
        <name>substrate</name>
    </ligand>
</feature>
<evidence type="ECO:0000256" key="3">
    <source>
        <dbReference type="ARBA" id="ARBA00023002"/>
    </source>
</evidence>
<dbReference type="InterPro" id="IPR036812">
    <property type="entry name" value="NAD(P)_OxRdtase_dom_sf"/>
</dbReference>
<keyword evidence="9" id="KW-1185">Reference proteome</keyword>
<evidence type="ECO:0000256" key="4">
    <source>
        <dbReference type="PIRSR" id="PIRSR000097-1"/>
    </source>
</evidence>
<dbReference type="Proteomes" id="UP001198983">
    <property type="component" value="Chromosome"/>
</dbReference>
<dbReference type="GO" id="GO:0016616">
    <property type="term" value="F:oxidoreductase activity, acting on the CH-OH group of donors, NAD or NADP as acceptor"/>
    <property type="evidence" value="ECO:0007669"/>
    <property type="project" value="UniProtKB-ARBA"/>
</dbReference>
<dbReference type="PIRSF" id="PIRSF000097">
    <property type="entry name" value="AKR"/>
    <property type="match status" value="1"/>
</dbReference>
<dbReference type="PANTHER" id="PTHR43827">
    <property type="entry name" value="2,5-DIKETO-D-GLUCONIC ACID REDUCTASE"/>
    <property type="match status" value="1"/>
</dbReference>
<dbReference type="SUPFAM" id="SSF51430">
    <property type="entry name" value="NAD(P)-linked oxidoreductase"/>
    <property type="match status" value="1"/>
</dbReference>
<dbReference type="PANTHER" id="PTHR43827:SF3">
    <property type="entry name" value="NADP-DEPENDENT OXIDOREDUCTASE DOMAIN-CONTAINING PROTEIN"/>
    <property type="match status" value="1"/>
</dbReference>
<evidence type="ECO:0000256" key="1">
    <source>
        <dbReference type="ARBA" id="ARBA00007905"/>
    </source>
</evidence>
<gene>
    <name evidence="8" type="ORF">JW646_11460</name>
</gene>
<dbReference type="EMBL" id="CP081135">
    <property type="protein sequence ID" value="UEL46271.1"/>
    <property type="molecule type" value="Genomic_DNA"/>
</dbReference>